<dbReference type="EMBL" id="GBRH01216717">
    <property type="protein sequence ID" value="JAD81178.1"/>
    <property type="molecule type" value="Transcribed_RNA"/>
</dbReference>
<protein>
    <submittedName>
        <fullName evidence="2">Uncharacterized protein</fullName>
    </submittedName>
</protein>
<sequence>MAYALRAMSPWMNHSRGYMVESVLTTKFSWVRLQWLGLKAGAVRGRWSVHCDNGKATTADPTKEVGSGNDGSRRNRRFVLKSIN</sequence>
<organism evidence="2">
    <name type="scientific">Arundo donax</name>
    <name type="common">Giant reed</name>
    <name type="synonym">Donax arundinaceus</name>
    <dbReference type="NCBI Taxonomy" id="35708"/>
    <lineage>
        <taxon>Eukaryota</taxon>
        <taxon>Viridiplantae</taxon>
        <taxon>Streptophyta</taxon>
        <taxon>Embryophyta</taxon>
        <taxon>Tracheophyta</taxon>
        <taxon>Spermatophyta</taxon>
        <taxon>Magnoliopsida</taxon>
        <taxon>Liliopsida</taxon>
        <taxon>Poales</taxon>
        <taxon>Poaceae</taxon>
        <taxon>PACMAD clade</taxon>
        <taxon>Arundinoideae</taxon>
        <taxon>Arundineae</taxon>
        <taxon>Arundo</taxon>
    </lineage>
</organism>
<reference evidence="2" key="2">
    <citation type="journal article" date="2015" name="Data Brief">
        <title>Shoot transcriptome of the giant reed, Arundo donax.</title>
        <authorList>
            <person name="Barrero R.A."/>
            <person name="Guerrero F.D."/>
            <person name="Moolhuijzen P."/>
            <person name="Goolsby J.A."/>
            <person name="Tidwell J."/>
            <person name="Bellgard S.E."/>
            <person name="Bellgard M.I."/>
        </authorList>
    </citation>
    <scope>NUCLEOTIDE SEQUENCE</scope>
    <source>
        <tissue evidence="2">Shoot tissue taken approximately 20 cm above the soil surface</tissue>
    </source>
</reference>
<feature type="region of interest" description="Disordered" evidence="1">
    <location>
        <begin position="53"/>
        <end position="74"/>
    </location>
</feature>
<reference evidence="2" key="1">
    <citation type="submission" date="2014-09" db="EMBL/GenBank/DDBJ databases">
        <authorList>
            <person name="Magalhaes I.L.F."/>
            <person name="Oliveira U."/>
            <person name="Santos F.R."/>
            <person name="Vidigal T.H.D.A."/>
            <person name="Brescovit A.D."/>
            <person name="Santos A.J."/>
        </authorList>
    </citation>
    <scope>NUCLEOTIDE SEQUENCE</scope>
    <source>
        <tissue evidence="2">Shoot tissue taken approximately 20 cm above the soil surface</tissue>
    </source>
</reference>
<evidence type="ECO:0000256" key="1">
    <source>
        <dbReference type="SAM" id="MobiDB-lite"/>
    </source>
</evidence>
<dbReference type="AlphaFoldDB" id="A0A0A9D3C1"/>
<evidence type="ECO:0000313" key="2">
    <source>
        <dbReference type="EMBL" id="JAD81178.1"/>
    </source>
</evidence>
<proteinExistence type="predicted"/>
<name>A0A0A9D3C1_ARUDO</name>
<accession>A0A0A9D3C1</accession>